<dbReference type="AlphaFoldDB" id="W1N2Q0"/>
<name>W1N2Q0_9GAMM</name>
<dbReference type="RefSeq" id="WP_021821002.1">
    <property type="nucleotide sequence ID" value="NZ_AVBC01000055.1"/>
</dbReference>
<comment type="caution">
    <text evidence="2">The sequence shown here is derived from an EMBL/GenBank/DDBJ whole genome shotgun (WGS) entry which is preliminary data.</text>
</comment>
<proteinExistence type="predicted"/>
<dbReference type="Proteomes" id="UP000019113">
    <property type="component" value="Unassembled WGS sequence"/>
</dbReference>
<accession>W1N2Q0</accession>
<dbReference type="KEGG" id="hhu:AR456_08515"/>
<evidence type="ECO:0000256" key="1">
    <source>
        <dbReference type="SAM" id="Phobius"/>
    </source>
</evidence>
<keyword evidence="1" id="KW-1133">Transmembrane helix</keyword>
<gene>
    <name evidence="2" type="ORF">BJB45_07200</name>
</gene>
<feature type="transmembrane region" description="Helical" evidence="1">
    <location>
        <begin position="80"/>
        <end position="98"/>
    </location>
</feature>
<dbReference type="PATRIC" id="fig|1178482.3.peg.4033"/>
<dbReference type="STRING" id="1178482.AR456_08515"/>
<feature type="transmembrane region" description="Helical" evidence="1">
    <location>
        <begin position="104"/>
        <end position="121"/>
    </location>
</feature>
<evidence type="ECO:0000313" key="3">
    <source>
        <dbReference type="Proteomes" id="UP000019113"/>
    </source>
</evidence>
<sequence>MDVSAQKVATLDNESSGVDAGCLACGAIQPLSWGQVIYLERGGEHRCTGCGVNCVCDSSTRQQLQVVYEHMQEEIRSRRMIIGVSVFVMVLTSISLVVANSLSFSTSVLILVVGVATNFAVAGKCFRFGDKVVVPLRTLSDFRREGL</sequence>
<keyword evidence="3" id="KW-1185">Reference proteome</keyword>
<organism evidence="2 3">
    <name type="scientific">Halomonas huangheensis</name>
    <dbReference type="NCBI Taxonomy" id="1178482"/>
    <lineage>
        <taxon>Bacteria</taxon>
        <taxon>Pseudomonadati</taxon>
        <taxon>Pseudomonadota</taxon>
        <taxon>Gammaproteobacteria</taxon>
        <taxon>Oceanospirillales</taxon>
        <taxon>Halomonadaceae</taxon>
        <taxon>Halomonas</taxon>
    </lineage>
</organism>
<reference evidence="2 3" key="1">
    <citation type="submission" date="2013-08" db="EMBL/GenBank/DDBJ databases">
        <title>draft genome of Halomonas huanghegensis, strain BJGMM-B45T.</title>
        <authorList>
            <person name="Miao C."/>
            <person name="Wan Y."/>
            <person name="Jin W."/>
        </authorList>
    </citation>
    <scope>NUCLEOTIDE SEQUENCE [LARGE SCALE GENOMIC DNA]</scope>
    <source>
        <strain evidence="2 3">BJGMM-B45</strain>
    </source>
</reference>
<dbReference type="EMBL" id="AVBC01000055">
    <property type="protein sequence ID" value="ERL49255.1"/>
    <property type="molecule type" value="Genomic_DNA"/>
</dbReference>
<keyword evidence="1" id="KW-0812">Transmembrane</keyword>
<protein>
    <submittedName>
        <fullName evidence="2">Uncharacterized protein</fullName>
    </submittedName>
</protein>
<evidence type="ECO:0000313" key="2">
    <source>
        <dbReference type="EMBL" id="ERL49255.1"/>
    </source>
</evidence>
<keyword evidence="1" id="KW-0472">Membrane</keyword>